<keyword evidence="2" id="KW-1185">Reference proteome</keyword>
<dbReference type="Proteomes" id="UP000722989">
    <property type="component" value="Unassembled WGS sequence"/>
</dbReference>
<comment type="caution">
    <text evidence="1">The sequence shown here is derived from an EMBL/GenBank/DDBJ whole genome shotgun (WGS) entry which is preliminary data.</text>
</comment>
<protein>
    <submittedName>
        <fullName evidence="1">Uncharacterized protein</fullName>
    </submittedName>
</protein>
<sequence length="84" mass="9120">MLLRDELTPQDADVLARADVALLPPLSAPEAEVAARALGRDQLADHLPRIRPDLIGVVAGRQALRWTQLSVTAIEHQLIGPISR</sequence>
<name>A0ABX0XRL7_9ACTN</name>
<reference evidence="1 2" key="1">
    <citation type="submission" date="2020-03" db="EMBL/GenBank/DDBJ databases">
        <title>WGS of the type strain of Planosporangium spp.</title>
        <authorList>
            <person name="Thawai C."/>
        </authorList>
    </citation>
    <scope>NUCLEOTIDE SEQUENCE [LARGE SCALE GENOMIC DNA]</scope>
    <source>
        <strain evidence="1 2">TBRC 5610</strain>
    </source>
</reference>
<gene>
    <name evidence="1" type="ORF">HC031_02785</name>
</gene>
<evidence type="ECO:0000313" key="2">
    <source>
        <dbReference type="Proteomes" id="UP000722989"/>
    </source>
</evidence>
<dbReference type="EMBL" id="JAATVY010000002">
    <property type="protein sequence ID" value="NJC68655.1"/>
    <property type="molecule type" value="Genomic_DNA"/>
</dbReference>
<proteinExistence type="predicted"/>
<dbReference type="RefSeq" id="WP_167923578.1">
    <property type="nucleotide sequence ID" value="NZ_JAATVY010000002.1"/>
</dbReference>
<accession>A0ABX0XRL7</accession>
<organism evidence="1 2">
    <name type="scientific">Planosporangium thailandense</name>
    <dbReference type="NCBI Taxonomy" id="765197"/>
    <lineage>
        <taxon>Bacteria</taxon>
        <taxon>Bacillati</taxon>
        <taxon>Actinomycetota</taxon>
        <taxon>Actinomycetes</taxon>
        <taxon>Micromonosporales</taxon>
        <taxon>Micromonosporaceae</taxon>
        <taxon>Planosporangium</taxon>
    </lineage>
</organism>
<evidence type="ECO:0000313" key="1">
    <source>
        <dbReference type="EMBL" id="NJC68655.1"/>
    </source>
</evidence>